<evidence type="ECO:0000313" key="2">
    <source>
        <dbReference type="Proteomes" id="UP001056937"/>
    </source>
</evidence>
<protein>
    <recommendedName>
        <fullName evidence="3">Argininosuccinate lyase</fullName>
    </recommendedName>
</protein>
<evidence type="ECO:0000313" key="1">
    <source>
        <dbReference type="EMBL" id="USI74344.1"/>
    </source>
</evidence>
<dbReference type="EMBL" id="CP084930">
    <property type="protein sequence ID" value="USI74344.1"/>
    <property type="molecule type" value="Genomic_DNA"/>
</dbReference>
<dbReference type="Proteomes" id="UP001056937">
    <property type="component" value="Chromosome 1"/>
</dbReference>
<name>A0ABY4XBZ5_9SPHN</name>
<keyword evidence="2" id="KW-1185">Reference proteome</keyword>
<proteinExistence type="predicted"/>
<gene>
    <name evidence="1" type="ORF">LHA26_07825</name>
</gene>
<organism evidence="1 2">
    <name type="scientific">Sphingomonas morindae</name>
    <dbReference type="NCBI Taxonomy" id="1541170"/>
    <lineage>
        <taxon>Bacteria</taxon>
        <taxon>Pseudomonadati</taxon>
        <taxon>Pseudomonadota</taxon>
        <taxon>Alphaproteobacteria</taxon>
        <taxon>Sphingomonadales</taxon>
        <taxon>Sphingomonadaceae</taxon>
        <taxon>Sphingomonas</taxon>
    </lineage>
</organism>
<dbReference type="RefSeq" id="WP_252168147.1">
    <property type="nucleotide sequence ID" value="NZ_CP084930.1"/>
</dbReference>
<sequence length="81" mass="8551">MSRRVALAALLALAVAGCGKKDVLRPVAGQPLPVKPATAPSQPSAAALLTPNAQSRPLRFNELVSKSKRLDADRFDLPPPR</sequence>
<evidence type="ECO:0008006" key="3">
    <source>
        <dbReference type="Google" id="ProtNLM"/>
    </source>
</evidence>
<accession>A0ABY4XBZ5</accession>
<reference evidence="1" key="1">
    <citation type="journal article" date="2022" name="Toxins">
        <title>Genomic Analysis of Sphingopyxis sp. USTB-05 for Biodegrading Cyanobacterial Hepatotoxins.</title>
        <authorList>
            <person name="Liu C."/>
            <person name="Xu Q."/>
            <person name="Zhao Z."/>
            <person name="Zhang H."/>
            <person name="Liu X."/>
            <person name="Yin C."/>
            <person name="Liu Y."/>
            <person name="Yan H."/>
        </authorList>
    </citation>
    <scope>NUCLEOTIDE SEQUENCE</scope>
    <source>
        <strain evidence="1">NBD5</strain>
    </source>
</reference>
<dbReference type="PROSITE" id="PS51257">
    <property type="entry name" value="PROKAR_LIPOPROTEIN"/>
    <property type="match status" value="1"/>
</dbReference>